<sequence>MKSSSGLAPTASCDLDELLRKLDGDPGGALALPETTRYGRHVTPLVEKGREGGTRMYVAASGRPYIRGVTERENGRS</sequence>
<organism evidence="2">
    <name type="scientific">Streptomyces sp. R21</name>
    <dbReference type="NCBI Taxonomy" id="3238627"/>
    <lineage>
        <taxon>Bacteria</taxon>
        <taxon>Bacillati</taxon>
        <taxon>Actinomycetota</taxon>
        <taxon>Actinomycetes</taxon>
        <taxon>Kitasatosporales</taxon>
        <taxon>Streptomycetaceae</taxon>
        <taxon>Streptomyces</taxon>
    </lineage>
</organism>
<evidence type="ECO:0000313" key="2">
    <source>
        <dbReference type="EMBL" id="XDQ26424.1"/>
    </source>
</evidence>
<proteinExistence type="predicted"/>
<gene>
    <name evidence="2" type="ORF">AB5J56_17685</name>
</gene>
<reference evidence="2" key="1">
    <citation type="submission" date="2024-07" db="EMBL/GenBank/DDBJ databases">
        <authorList>
            <person name="Yu S.T."/>
        </authorList>
    </citation>
    <scope>NUCLEOTIDE SEQUENCE</scope>
    <source>
        <strain evidence="2">R21</strain>
    </source>
</reference>
<evidence type="ECO:0000256" key="1">
    <source>
        <dbReference type="SAM" id="MobiDB-lite"/>
    </source>
</evidence>
<dbReference type="AlphaFoldDB" id="A0AB39P7Q3"/>
<accession>A0AB39P7Q3</accession>
<dbReference type="EMBL" id="CP163435">
    <property type="protein sequence ID" value="XDQ26424.1"/>
    <property type="molecule type" value="Genomic_DNA"/>
</dbReference>
<feature type="region of interest" description="Disordered" evidence="1">
    <location>
        <begin position="24"/>
        <end position="49"/>
    </location>
</feature>
<name>A0AB39P7Q3_9ACTN</name>
<protein>
    <submittedName>
        <fullName evidence="2">Uncharacterized protein</fullName>
    </submittedName>
</protein>
<dbReference type="RefSeq" id="WP_369233708.1">
    <property type="nucleotide sequence ID" value="NZ_CP163435.1"/>
</dbReference>